<dbReference type="InterPro" id="IPR036770">
    <property type="entry name" value="Ankyrin_rpt-contain_sf"/>
</dbReference>
<name>A0ABR2HMA5_9EUKA</name>
<organism evidence="1 2">
    <name type="scientific">Tritrichomonas musculus</name>
    <dbReference type="NCBI Taxonomy" id="1915356"/>
    <lineage>
        <taxon>Eukaryota</taxon>
        <taxon>Metamonada</taxon>
        <taxon>Parabasalia</taxon>
        <taxon>Tritrichomonadida</taxon>
        <taxon>Tritrichomonadidae</taxon>
        <taxon>Tritrichomonas</taxon>
    </lineage>
</organism>
<accession>A0ABR2HMA5</accession>
<dbReference type="Pfam" id="PF12796">
    <property type="entry name" value="Ank_2"/>
    <property type="match status" value="1"/>
</dbReference>
<evidence type="ECO:0008006" key="3">
    <source>
        <dbReference type="Google" id="ProtNLM"/>
    </source>
</evidence>
<evidence type="ECO:0000313" key="1">
    <source>
        <dbReference type="EMBL" id="KAK8849280.1"/>
    </source>
</evidence>
<sequence length="147" mass="16488">MVFQTVLPFGNLKLIHIATFSDALEVFQLLEIHGFSINDTTLDNYLTLHYACSKGSYKAASYILKSSKEGKEGPLEKAISLKSLESSKIILSHDIKLHETELTLPMLARIANAQPEMEDYFLGNETKPINYYTSIKNNSILGLCLLF</sequence>
<dbReference type="Proteomes" id="UP001470230">
    <property type="component" value="Unassembled WGS sequence"/>
</dbReference>
<evidence type="ECO:0000313" key="2">
    <source>
        <dbReference type="Proteomes" id="UP001470230"/>
    </source>
</evidence>
<protein>
    <recommendedName>
        <fullName evidence="3">Ankyrin repeat protein</fullName>
    </recommendedName>
</protein>
<keyword evidence="2" id="KW-1185">Reference proteome</keyword>
<reference evidence="1 2" key="1">
    <citation type="submission" date="2024-04" db="EMBL/GenBank/DDBJ databases">
        <title>Tritrichomonas musculus Genome.</title>
        <authorList>
            <person name="Alves-Ferreira E."/>
            <person name="Grigg M."/>
            <person name="Lorenzi H."/>
            <person name="Galac M."/>
        </authorList>
    </citation>
    <scope>NUCLEOTIDE SEQUENCE [LARGE SCALE GENOMIC DNA]</scope>
    <source>
        <strain evidence="1 2">EAF2021</strain>
    </source>
</reference>
<dbReference type="EMBL" id="JAPFFF010000026">
    <property type="protein sequence ID" value="KAK8849280.1"/>
    <property type="molecule type" value="Genomic_DNA"/>
</dbReference>
<gene>
    <name evidence="1" type="ORF">M9Y10_018648</name>
</gene>
<dbReference type="SUPFAM" id="SSF48403">
    <property type="entry name" value="Ankyrin repeat"/>
    <property type="match status" value="1"/>
</dbReference>
<comment type="caution">
    <text evidence="1">The sequence shown here is derived from an EMBL/GenBank/DDBJ whole genome shotgun (WGS) entry which is preliminary data.</text>
</comment>
<proteinExistence type="predicted"/>
<dbReference type="InterPro" id="IPR002110">
    <property type="entry name" value="Ankyrin_rpt"/>
</dbReference>
<dbReference type="Gene3D" id="1.25.40.20">
    <property type="entry name" value="Ankyrin repeat-containing domain"/>
    <property type="match status" value="1"/>
</dbReference>